<sequence length="454" mass="50878">KSETNSEASSLLPKRSQSASTIARLPFHYDAEKSDDRDEKDLASRYRYYSRLDPRSNGQMRMPHHVAPANFFSILPFGDGSSKQGSLVTIFSIWNAMVGSALLSMPWALNQAGFFLGVGLFCGMPLIAFYTAYLIIKIPQGLNLSGDAEFPDICRYFWGRRMERFATSFSLVALFGGVIVYWILMSNFLFGTGTVIHDSISPMFGDKQEEYVFNNTCEVICVDDADAVEPSTSKDAIFHKFWQLKTVPVYLAVIVLPLLMFKDATFFQKFNGAGTISVIYIIVFVLVKAFNCGIHMNFTNDRAVEYAKPADNHFWSLTGTLSLSLFLHNAILSIMRHQRNPENNVRDLSWAFVLTSLTYFIVGVVFYITKRWVLVLNVGVLIICIMFAVLLPTVGTIIRFVGSIIGLVYMFVLPCAAYLKKLQMNGALTTRDVVVHSILVALGVVNCIGQFLIF</sequence>
<evidence type="ECO:0000313" key="17">
    <source>
        <dbReference type="Proteomes" id="UP000887566"/>
    </source>
</evidence>
<keyword evidence="4 15" id="KW-0812">Transmembrane</keyword>
<evidence type="ECO:0000256" key="13">
    <source>
        <dbReference type="ARBA" id="ARBA00023228"/>
    </source>
</evidence>
<dbReference type="WBParaSite" id="PSAMB.scaffold12037size2986.g34621.t1">
    <property type="protein sequence ID" value="PSAMB.scaffold12037size2986.g34621.t1"/>
    <property type="gene ID" value="PSAMB.scaffold12037size2986.g34621"/>
</dbReference>
<evidence type="ECO:0000256" key="9">
    <source>
        <dbReference type="ARBA" id="ARBA00023053"/>
    </source>
</evidence>
<evidence type="ECO:0000256" key="3">
    <source>
        <dbReference type="ARBA" id="ARBA00022448"/>
    </source>
</evidence>
<evidence type="ECO:0000256" key="10">
    <source>
        <dbReference type="ARBA" id="ARBA00023136"/>
    </source>
</evidence>
<dbReference type="GO" id="GO:0015179">
    <property type="term" value="F:L-amino acid transmembrane transporter activity"/>
    <property type="evidence" value="ECO:0007669"/>
    <property type="project" value="TreeGrafter"/>
</dbReference>
<evidence type="ECO:0000256" key="14">
    <source>
        <dbReference type="ARBA" id="ARBA00038442"/>
    </source>
</evidence>
<evidence type="ECO:0000256" key="11">
    <source>
        <dbReference type="ARBA" id="ARBA00023157"/>
    </source>
</evidence>
<evidence type="ECO:0000256" key="5">
    <source>
        <dbReference type="ARBA" id="ARBA00022723"/>
    </source>
</evidence>
<dbReference type="GO" id="GO:0046872">
    <property type="term" value="F:metal ion binding"/>
    <property type="evidence" value="ECO:0007669"/>
    <property type="project" value="UniProtKB-KW"/>
</dbReference>
<feature type="transmembrane region" description="Helical" evidence="15">
    <location>
        <begin position="165"/>
        <end position="184"/>
    </location>
</feature>
<keyword evidence="3" id="KW-0813">Transport</keyword>
<keyword evidence="10 15" id="KW-0472">Membrane</keyword>
<keyword evidence="9" id="KW-0915">Sodium</keyword>
<accession>A0A914URW5</accession>
<dbReference type="Pfam" id="PF01490">
    <property type="entry name" value="Aa_trans"/>
    <property type="match status" value="1"/>
</dbReference>
<evidence type="ECO:0000313" key="18">
    <source>
        <dbReference type="WBParaSite" id="PSAMB.scaffold12037size2986.g34621.t1"/>
    </source>
</evidence>
<evidence type="ECO:0000256" key="1">
    <source>
        <dbReference type="ARBA" id="ARBA00004107"/>
    </source>
</evidence>
<dbReference type="InterPro" id="IPR013057">
    <property type="entry name" value="AA_transpt_TM"/>
</dbReference>
<feature type="transmembrane region" description="Helical" evidence="15">
    <location>
        <begin position="87"/>
        <end position="108"/>
    </location>
</feature>
<proteinExistence type="inferred from homology"/>
<keyword evidence="12" id="KW-0325">Glycoprotein</keyword>
<keyword evidence="11" id="KW-1015">Disulfide bond</keyword>
<feature type="transmembrane region" description="Helical" evidence="15">
    <location>
        <begin position="434"/>
        <end position="453"/>
    </location>
</feature>
<feature type="transmembrane region" description="Helical" evidence="15">
    <location>
        <begin position="374"/>
        <end position="393"/>
    </location>
</feature>
<dbReference type="PANTHER" id="PTHR22950:SF244">
    <property type="entry name" value="NEUTRAL AMINO ACID TRANSPORTER 9"/>
    <property type="match status" value="1"/>
</dbReference>
<keyword evidence="8 15" id="KW-1133">Transmembrane helix</keyword>
<dbReference type="Proteomes" id="UP000887566">
    <property type="component" value="Unplaced"/>
</dbReference>
<keyword evidence="7" id="KW-0029">Amino-acid transport</keyword>
<keyword evidence="6" id="KW-0967">Endosome</keyword>
<feature type="transmembrane region" description="Helical" evidence="15">
    <location>
        <begin position="314"/>
        <end position="335"/>
    </location>
</feature>
<dbReference type="GO" id="GO:0031902">
    <property type="term" value="C:late endosome membrane"/>
    <property type="evidence" value="ECO:0007669"/>
    <property type="project" value="UniProtKB-SubCell"/>
</dbReference>
<organism evidence="17 18">
    <name type="scientific">Plectus sambesii</name>
    <dbReference type="NCBI Taxonomy" id="2011161"/>
    <lineage>
        <taxon>Eukaryota</taxon>
        <taxon>Metazoa</taxon>
        <taxon>Ecdysozoa</taxon>
        <taxon>Nematoda</taxon>
        <taxon>Chromadorea</taxon>
        <taxon>Plectida</taxon>
        <taxon>Plectina</taxon>
        <taxon>Plectoidea</taxon>
        <taxon>Plectidae</taxon>
        <taxon>Plectus</taxon>
    </lineage>
</organism>
<dbReference type="GO" id="GO:0005765">
    <property type="term" value="C:lysosomal membrane"/>
    <property type="evidence" value="ECO:0007669"/>
    <property type="project" value="UniProtKB-SubCell"/>
</dbReference>
<reference evidence="18" key="1">
    <citation type="submission" date="2022-11" db="UniProtKB">
        <authorList>
            <consortium name="WormBaseParasite"/>
        </authorList>
    </citation>
    <scope>IDENTIFICATION</scope>
</reference>
<name>A0A914URW5_9BILA</name>
<protein>
    <submittedName>
        <fullName evidence="18">Amino acid transporter transmembrane domain-containing protein</fullName>
    </submittedName>
</protein>
<keyword evidence="17" id="KW-1185">Reference proteome</keyword>
<feature type="transmembrane region" description="Helical" evidence="15">
    <location>
        <begin position="400"/>
        <end position="419"/>
    </location>
</feature>
<feature type="domain" description="Amino acid transporter transmembrane" evidence="16">
    <location>
        <begin position="89"/>
        <end position="369"/>
    </location>
</feature>
<evidence type="ECO:0000256" key="15">
    <source>
        <dbReference type="SAM" id="Phobius"/>
    </source>
</evidence>
<comment type="subcellular location">
    <subcellularLocation>
        <location evidence="1">Late endosome membrane</location>
        <topology evidence="1">Multi-pass membrane protein</topology>
    </subcellularLocation>
    <subcellularLocation>
        <location evidence="2">Lysosome membrane</location>
        <topology evidence="2">Multi-pass membrane protein</topology>
    </subcellularLocation>
</comment>
<feature type="transmembrane region" description="Helical" evidence="15">
    <location>
        <begin position="273"/>
        <end position="294"/>
    </location>
</feature>
<dbReference type="PANTHER" id="PTHR22950">
    <property type="entry name" value="AMINO ACID TRANSPORTER"/>
    <property type="match status" value="1"/>
</dbReference>
<evidence type="ECO:0000256" key="4">
    <source>
        <dbReference type="ARBA" id="ARBA00022692"/>
    </source>
</evidence>
<keyword evidence="13" id="KW-0458">Lysosome</keyword>
<evidence type="ECO:0000259" key="16">
    <source>
        <dbReference type="Pfam" id="PF01490"/>
    </source>
</evidence>
<feature type="transmembrane region" description="Helical" evidence="15">
    <location>
        <begin position="241"/>
        <end position="261"/>
    </location>
</feature>
<feature type="transmembrane region" description="Helical" evidence="15">
    <location>
        <begin position="347"/>
        <end position="368"/>
    </location>
</feature>
<evidence type="ECO:0000256" key="7">
    <source>
        <dbReference type="ARBA" id="ARBA00022970"/>
    </source>
</evidence>
<evidence type="ECO:0000256" key="8">
    <source>
        <dbReference type="ARBA" id="ARBA00022989"/>
    </source>
</evidence>
<dbReference type="AlphaFoldDB" id="A0A914URW5"/>
<comment type="similarity">
    <text evidence="14">Belongs to the amino acid/polyamine transporter 2 family. SLC38A9 subfamily.</text>
</comment>
<feature type="transmembrane region" description="Helical" evidence="15">
    <location>
        <begin position="114"/>
        <end position="136"/>
    </location>
</feature>
<evidence type="ECO:0000256" key="2">
    <source>
        <dbReference type="ARBA" id="ARBA00004155"/>
    </source>
</evidence>
<keyword evidence="5" id="KW-0479">Metal-binding</keyword>
<evidence type="ECO:0000256" key="6">
    <source>
        <dbReference type="ARBA" id="ARBA00022753"/>
    </source>
</evidence>
<evidence type="ECO:0000256" key="12">
    <source>
        <dbReference type="ARBA" id="ARBA00023180"/>
    </source>
</evidence>